<proteinExistence type="predicted"/>
<feature type="region of interest" description="Disordered" evidence="1">
    <location>
        <begin position="121"/>
        <end position="141"/>
    </location>
</feature>
<feature type="compositionally biased region" description="Polar residues" evidence="1">
    <location>
        <begin position="65"/>
        <end position="87"/>
    </location>
</feature>
<dbReference type="EMBL" id="JAWJWF010000001">
    <property type="protein sequence ID" value="KAK6641905.1"/>
    <property type="molecule type" value="Genomic_DNA"/>
</dbReference>
<protein>
    <submittedName>
        <fullName evidence="2">Uncharacterized protein</fullName>
    </submittedName>
</protein>
<sequence length="141" mass="15888">MWRRRRRLCVVEDFKRSPSIQLINKGNSADATVPWTKKKWEVMTDEYHLCPRVIYTQTRWKVSFSSTSTSGTADEYLKNSQNVSEYSDASPGPRRSTNQPGDFFGSLFGGFGSWLNGWGGGGGSGRRGHRGRNQNGWSLFG</sequence>
<gene>
    <name evidence="2" type="ORF">RUM44_013625</name>
</gene>
<evidence type="ECO:0000313" key="3">
    <source>
        <dbReference type="Proteomes" id="UP001359485"/>
    </source>
</evidence>
<name>A0ABR1BGX0_POLSC</name>
<accession>A0ABR1BGX0</accession>
<evidence type="ECO:0000313" key="2">
    <source>
        <dbReference type="EMBL" id="KAK6641905.1"/>
    </source>
</evidence>
<dbReference type="Proteomes" id="UP001359485">
    <property type="component" value="Unassembled WGS sequence"/>
</dbReference>
<keyword evidence="3" id="KW-1185">Reference proteome</keyword>
<comment type="caution">
    <text evidence="2">The sequence shown here is derived from an EMBL/GenBank/DDBJ whole genome shotgun (WGS) entry which is preliminary data.</text>
</comment>
<feature type="region of interest" description="Disordered" evidence="1">
    <location>
        <begin position="65"/>
        <end position="102"/>
    </location>
</feature>
<reference evidence="2 3" key="1">
    <citation type="submission" date="2023-09" db="EMBL/GenBank/DDBJ databases">
        <title>Genomes of two closely related lineages of the louse Polyplax serrata with different host specificities.</title>
        <authorList>
            <person name="Martinu J."/>
            <person name="Tarabai H."/>
            <person name="Stefka J."/>
            <person name="Hypsa V."/>
        </authorList>
    </citation>
    <scope>NUCLEOTIDE SEQUENCE [LARGE SCALE GENOMIC DNA]</scope>
    <source>
        <strain evidence="2">98ZLc_SE</strain>
    </source>
</reference>
<evidence type="ECO:0000256" key="1">
    <source>
        <dbReference type="SAM" id="MobiDB-lite"/>
    </source>
</evidence>
<organism evidence="2 3">
    <name type="scientific">Polyplax serrata</name>
    <name type="common">Common mouse louse</name>
    <dbReference type="NCBI Taxonomy" id="468196"/>
    <lineage>
        <taxon>Eukaryota</taxon>
        <taxon>Metazoa</taxon>
        <taxon>Ecdysozoa</taxon>
        <taxon>Arthropoda</taxon>
        <taxon>Hexapoda</taxon>
        <taxon>Insecta</taxon>
        <taxon>Pterygota</taxon>
        <taxon>Neoptera</taxon>
        <taxon>Paraneoptera</taxon>
        <taxon>Psocodea</taxon>
        <taxon>Troctomorpha</taxon>
        <taxon>Phthiraptera</taxon>
        <taxon>Anoplura</taxon>
        <taxon>Polyplacidae</taxon>
        <taxon>Polyplax</taxon>
    </lineage>
</organism>